<comment type="subcellular location">
    <subcellularLocation>
        <location evidence="1">Membrane</location>
        <topology evidence="1">Multi-pass membrane protein</topology>
    </subcellularLocation>
</comment>
<name>D8RKZ1_SELML</name>
<dbReference type="EMBL" id="GL377582">
    <property type="protein sequence ID" value="EFJ27534.1"/>
    <property type="molecule type" value="Genomic_DNA"/>
</dbReference>
<dbReference type="InterPro" id="IPR045238">
    <property type="entry name" value="Tim23-like"/>
</dbReference>
<evidence type="ECO:0000313" key="6">
    <source>
        <dbReference type="Proteomes" id="UP000001514"/>
    </source>
</evidence>
<proteinExistence type="predicted"/>
<evidence type="ECO:0000256" key="2">
    <source>
        <dbReference type="ARBA" id="ARBA00022692"/>
    </source>
</evidence>
<dbReference type="HOGENOM" id="CLU_1285193_0_0_1"/>
<evidence type="ECO:0000256" key="4">
    <source>
        <dbReference type="ARBA" id="ARBA00023136"/>
    </source>
</evidence>
<evidence type="ECO:0000313" key="5">
    <source>
        <dbReference type="EMBL" id="EFJ27534.1"/>
    </source>
</evidence>
<dbReference type="PANTHER" id="PTHR15371">
    <property type="entry name" value="TIM23"/>
    <property type="match status" value="1"/>
</dbReference>
<dbReference type="InParanoid" id="D8RKZ1"/>
<gene>
    <name evidence="5" type="ORF">SELMODRAFT_441602</name>
</gene>
<dbReference type="Gramene" id="EFJ27534">
    <property type="protein sequence ID" value="EFJ27534"/>
    <property type="gene ID" value="SELMODRAFT_441602"/>
</dbReference>
<evidence type="ECO:0000256" key="3">
    <source>
        <dbReference type="ARBA" id="ARBA00022989"/>
    </source>
</evidence>
<dbReference type="GO" id="GO:0009707">
    <property type="term" value="C:chloroplast outer membrane"/>
    <property type="evidence" value="ECO:0000318"/>
    <property type="project" value="GO_Central"/>
</dbReference>
<organism evidence="6">
    <name type="scientific">Selaginella moellendorffii</name>
    <name type="common">Spikemoss</name>
    <dbReference type="NCBI Taxonomy" id="88036"/>
    <lineage>
        <taxon>Eukaryota</taxon>
        <taxon>Viridiplantae</taxon>
        <taxon>Streptophyta</taxon>
        <taxon>Embryophyta</taxon>
        <taxon>Tracheophyta</taxon>
        <taxon>Lycopodiopsida</taxon>
        <taxon>Selaginellales</taxon>
        <taxon>Selaginellaceae</taxon>
        <taxon>Selaginella</taxon>
    </lineage>
</organism>
<dbReference type="Pfam" id="PF02466">
    <property type="entry name" value="Tim17"/>
    <property type="match status" value="1"/>
</dbReference>
<dbReference type="GO" id="GO:0015171">
    <property type="term" value="F:amino acid transmembrane transporter activity"/>
    <property type="evidence" value="ECO:0000318"/>
    <property type="project" value="GO_Central"/>
</dbReference>
<evidence type="ECO:0000256" key="1">
    <source>
        <dbReference type="ARBA" id="ARBA00004141"/>
    </source>
</evidence>
<keyword evidence="6" id="KW-1185">Reference proteome</keyword>
<dbReference type="PANTHER" id="PTHR15371:SF1">
    <property type="entry name" value="OUTER ENVELOPE PORE PROTEIN 16-2, CHLOROPLASTIC"/>
    <property type="match status" value="1"/>
</dbReference>
<dbReference type="KEGG" id="smo:SELMODRAFT_441602"/>
<protein>
    <submittedName>
        <fullName evidence="5">Uncharacterized protein</fullName>
    </submittedName>
</protein>
<dbReference type="eggNOG" id="ENOG502RZS0">
    <property type="taxonomic scope" value="Eukaryota"/>
</dbReference>
<sequence>MPQARVNTSFDGPNVDVLIDMGHPLLNRIVDGFIKVGGTGALHAAAQESMRYVSQESANKRSLEKSVNQMGKECLQWGMVAGIYSGMTYTMQEARGVHDWVLDFSSFFMTIFSKNNCSWLPESLFKSLGREILLTSLPDAIRDARADQFHLKPGYQMKNLAEEVLLPFADHSHECTASAHSHSHIWRWRWMESTSHPRCLLCGLSFLGKIFELDL</sequence>
<dbReference type="AlphaFoldDB" id="D8RKZ1"/>
<keyword evidence="2" id="KW-0812">Transmembrane</keyword>
<accession>D8RKZ1</accession>
<reference evidence="5 6" key="1">
    <citation type="journal article" date="2011" name="Science">
        <title>The Selaginella genome identifies genetic changes associated with the evolution of vascular plants.</title>
        <authorList>
            <person name="Banks J.A."/>
            <person name="Nishiyama T."/>
            <person name="Hasebe M."/>
            <person name="Bowman J.L."/>
            <person name="Gribskov M."/>
            <person name="dePamphilis C."/>
            <person name="Albert V.A."/>
            <person name="Aono N."/>
            <person name="Aoyama T."/>
            <person name="Ambrose B.A."/>
            <person name="Ashton N.W."/>
            <person name="Axtell M.J."/>
            <person name="Barker E."/>
            <person name="Barker M.S."/>
            <person name="Bennetzen J.L."/>
            <person name="Bonawitz N.D."/>
            <person name="Chapple C."/>
            <person name="Cheng C."/>
            <person name="Correa L.G."/>
            <person name="Dacre M."/>
            <person name="DeBarry J."/>
            <person name="Dreyer I."/>
            <person name="Elias M."/>
            <person name="Engstrom E.M."/>
            <person name="Estelle M."/>
            <person name="Feng L."/>
            <person name="Finet C."/>
            <person name="Floyd S.K."/>
            <person name="Frommer W.B."/>
            <person name="Fujita T."/>
            <person name="Gramzow L."/>
            <person name="Gutensohn M."/>
            <person name="Harholt J."/>
            <person name="Hattori M."/>
            <person name="Heyl A."/>
            <person name="Hirai T."/>
            <person name="Hiwatashi Y."/>
            <person name="Ishikawa M."/>
            <person name="Iwata M."/>
            <person name="Karol K.G."/>
            <person name="Koehler B."/>
            <person name="Kolukisaoglu U."/>
            <person name="Kubo M."/>
            <person name="Kurata T."/>
            <person name="Lalonde S."/>
            <person name="Li K."/>
            <person name="Li Y."/>
            <person name="Litt A."/>
            <person name="Lyons E."/>
            <person name="Manning G."/>
            <person name="Maruyama T."/>
            <person name="Michael T.P."/>
            <person name="Mikami K."/>
            <person name="Miyazaki S."/>
            <person name="Morinaga S."/>
            <person name="Murata T."/>
            <person name="Mueller-Roeber B."/>
            <person name="Nelson D.R."/>
            <person name="Obara M."/>
            <person name="Oguri Y."/>
            <person name="Olmstead R.G."/>
            <person name="Onodera N."/>
            <person name="Petersen B.L."/>
            <person name="Pils B."/>
            <person name="Prigge M."/>
            <person name="Rensing S.A."/>
            <person name="Riano-Pachon D.M."/>
            <person name="Roberts A.W."/>
            <person name="Sato Y."/>
            <person name="Scheller H.V."/>
            <person name="Schulz B."/>
            <person name="Schulz C."/>
            <person name="Shakirov E.V."/>
            <person name="Shibagaki N."/>
            <person name="Shinohara N."/>
            <person name="Shippen D.E."/>
            <person name="Soerensen I."/>
            <person name="Sotooka R."/>
            <person name="Sugimoto N."/>
            <person name="Sugita M."/>
            <person name="Sumikawa N."/>
            <person name="Tanurdzic M."/>
            <person name="Theissen G."/>
            <person name="Ulvskov P."/>
            <person name="Wakazuki S."/>
            <person name="Weng J.K."/>
            <person name="Willats W.W."/>
            <person name="Wipf D."/>
            <person name="Wolf P.G."/>
            <person name="Yang L."/>
            <person name="Zimmer A.D."/>
            <person name="Zhu Q."/>
            <person name="Mitros T."/>
            <person name="Hellsten U."/>
            <person name="Loque D."/>
            <person name="Otillar R."/>
            <person name="Salamov A."/>
            <person name="Schmutz J."/>
            <person name="Shapiro H."/>
            <person name="Lindquist E."/>
            <person name="Lucas S."/>
            <person name="Rokhsar D."/>
            <person name="Grigoriev I.V."/>
        </authorList>
    </citation>
    <scope>NUCLEOTIDE SEQUENCE [LARGE SCALE GENOMIC DNA]</scope>
</reference>
<keyword evidence="4" id="KW-0472">Membrane</keyword>
<keyword evidence="3" id="KW-1133">Transmembrane helix</keyword>
<dbReference type="Proteomes" id="UP000001514">
    <property type="component" value="Unassembled WGS sequence"/>
</dbReference>